<protein>
    <recommendedName>
        <fullName evidence="4">Coatomer subunit epsilon</fullName>
    </recommendedName>
</protein>
<feature type="repeat" description="TPR" evidence="1">
    <location>
        <begin position="128"/>
        <end position="161"/>
    </location>
</feature>
<keyword evidence="3" id="KW-1185">Reference proteome</keyword>
<dbReference type="Pfam" id="PF12895">
    <property type="entry name" value="ANAPC3"/>
    <property type="match status" value="1"/>
</dbReference>
<comment type="caution">
    <text evidence="2">The sequence shown here is derived from an EMBL/GenBank/DDBJ whole genome shotgun (WGS) entry which is preliminary data.</text>
</comment>
<dbReference type="EMBL" id="JASJQH010000533">
    <property type="protein sequence ID" value="KAK9763903.1"/>
    <property type="molecule type" value="Genomic_DNA"/>
</dbReference>
<evidence type="ECO:0000313" key="3">
    <source>
        <dbReference type="Proteomes" id="UP001479436"/>
    </source>
</evidence>
<dbReference type="PROSITE" id="PS50005">
    <property type="entry name" value="TPR"/>
    <property type="match status" value="1"/>
</dbReference>
<evidence type="ECO:0000313" key="2">
    <source>
        <dbReference type="EMBL" id="KAK9763903.1"/>
    </source>
</evidence>
<proteinExistence type="predicted"/>
<evidence type="ECO:0008006" key="4">
    <source>
        <dbReference type="Google" id="ProtNLM"/>
    </source>
</evidence>
<name>A0ABR2WQU8_9FUNG</name>
<dbReference type="Proteomes" id="UP001479436">
    <property type="component" value="Unassembled WGS sequence"/>
</dbReference>
<dbReference type="PANTHER" id="PTHR21581">
    <property type="entry name" value="D-ALANYL-D-ALANINE CARBOXYPEPTIDASE"/>
    <property type="match status" value="1"/>
</dbReference>
<reference evidence="2 3" key="1">
    <citation type="submission" date="2023-04" db="EMBL/GenBank/DDBJ databases">
        <title>Genome of Basidiobolus ranarum AG-B5.</title>
        <authorList>
            <person name="Stajich J.E."/>
            <person name="Carter-House D."/>
            <person name="Gryganskyi A."/>
        </authorList>
    </citation>
    <scope>NUCLEOTIDE SEQUENCE [LARGE SCALE GENOMIC DNA]</scope>
    <source>
        <strain evidence="2 3">AG-B5</strain>
    </source>
</reference>
<keyword evidence="1" id="KW-0802">TPR repeat</keyword>
<dbReference type="InterPro" id="IPR019734">
    <property type="entry name" value="TPR_rpt"/>
</dbReference>
<dbReference type="PANTHER" id="PTHR21581:SF6">
    <property type="entry name" value="TRAFFICKING PROTEIN PARTICLE COMPLEX SUBUNIT 12"/>
    <property type="match status" value="1"/>
</dbReference>
<dbReference type="SMART" id="SM00028">
    <property type="entry name" value="TPR"/>
    <property type="match status" value="3"/>
</dbReference>
<dbReference type="Gene3D" id="1.25.40.10">
    <property type="entry name" value="Tetratricopeptide repeat domain"/>
    <property type="match status" value="1"/>
</dbReference>
<sequence length="282" mass="31715">MHSLAAGELTRLGDLNSKKFHYESYPDIYSDHSPGSIVPFELLVLAARIPAFMGNSQESINRLYRIIFTCKKMQLEIKKTGNVEEQQTWLDREAQLLLMVVNHLVELKDNNAATSLLNRICQKFDNQPDVWSALGRMYIQAGNLKQAQSAFQHVERMANSQEALKETVLLNSSYVQMAGGKWEEAYKTLDQVLAINHKNPAAANNLAICSLYLGKIDKSIDTLETLISFAPSTVGNSESILFNLSTFYELRSDSSLDKKRKLMVEVGKWAGDGFPVDCFKLN</sequence>
<dbReference type="SUPFAM" id="SSF48452">
    <property type="entry name" value="TPR-like"/>
    <property type="match status" value="1"/>
</dbReference>
<evidence type="ECO:0000256" key="1">
    <source>
        <dbReference type="PROSITE-ProRule" id="PRU00339"/>
    </source>
</evidence>
<organism evidence="2 3">
    <name type="scientific">Basidiobolus ranarum</name>
    <dbReference type="NCBI Taxonomy" id="34480"/>
    <lineage>
        <taxon>Eukaryota</taxon>
        <taxon>Fungi</taxon>
        <taxon>Fungi incertae sedis</taxon>
        <taxon>Zoopagomycota</taxon>
        <taxon>Entomophthoromycotina</taxon>
        <taxon>Basidiobolomycetes</taxon>
        <taxon>Basidiobolales</taxon>
        <taxon>Basidiobolaceae</taxon>
        <taxon>Basidiobolus</taxon>
    </lineage>
</organism>
<accession>A0ABR2WQU8</accession>
<dbReference type="InterPro" id="IPR011990">
    <property type="entry name" value="TPR-like_helical_dom_sf"/>
</dbReference>
<gene>
    <name evidence="2" type="ORF">K7432_009024</name>
</gene>